<dbReference type="Pfam" id="PF02086">
    <property type="entry name" value="MethyltransfD12"/>
    <property type="match status" value="1"/>
</dbReference>
<dbReference type="GO" id="GO:0032259">
    <property type="term" value="P:methylation"/>
    <property type="evidence" value="ECO:0007669"/>
    <property type="project" value="UniProtKB-KW"/>
</dbReference>
<evidence type="ECO:0000256" key="2">
    <source>
        <dbReference type="ARBA" id="ARBA00022679"/>
    </source>
</evidence>
<evidence type="ECO:0000256" key="1">
    <source>
        <dbReference type="ARBA" id="ARBA00022603"/>
    </source>
</evidence>
<accession>A0A8S5RNM7</accession>
<dbReference type="GO" id="GO:0009307">
    <property type="term" value="P:DNA restriction-modification system"/>
    <property type="evidence" value="ECO:0007669"/>
    <property type="project" value="InterPro"/>
</dbReference>
<dbReference type="SUPFAM" id="SSF53335">
    <property type="entry name" value="S-adenosyl-L-methionine-dependent methyltransferases"/>
    <property type="match status" value="1"/>
</dbReference>
<dbReference type="InterPro" id="IPR029063">
    <property type="entry name" value="SAM-dependent_MTases_sf"/>
</dbReference>
<protein>
    <submittedName>
        <fullName evidence="4">D12 class N6 adenine-specific DNA methyltransferase</fullName>
    </submittedName>
</protein>
<evidence type="ECO:0000313" key="4">
    <source>
        <dbReference type="EMBL" id="DAE32952.1"/>
    </source>
</evidence>
<evidence type="ECO:0000256" key="3">
    <source>
        <dbReference type="ARBA" id="ARBA00022691"/>
    </source>
</evidence>
<sequence>MARKYGLPYQGSKNKLAERIVALLPPATHLYDVFAGGCAVTHAALLSGKFKEVHANDITDSVTLFEDALNGKYESESRWISREDFFRLKDSDPYVRIVWSFGNNQQAYLYSKKIEPYKKAVHEMLYAATPNERRLKFKAVIRELEKLGVISTPPPIYERQSGGGREAKDLLGQYERLQTTERAEQVKAIRNEINRLEHNERTAKIAALGSIQLSENRGGVIP</sequence>
<reference evidence="4" key="1">
    <citation type="journal article" date="2021" name="Proc. Natl. Acad. Sci. U.S.A.">
        <title>A Catalog of Tens of Thousands of Viruses from Human Metagenomes Reveals Hidden Associations with Chronic Diseases.</title>
        <authorList>
            <person name="Tisza M.J."/>
            <person name="Buck C.B."/>
        </authorList>
    </citation>
    <scope>NUCLEOTIDE SEQUENCE</scope>
    <source>
        <strain evidence="4">CtoYX9</strain>
    </source>
</reference>
<proteinExistence type="predicted"/>
<organism evidence="4">
    <name type="scientific">virus sp. ctoYX9</name>
    <dbReference type="NCBI Taxonomy" id="2825822"/>
    <lineage>
        <taxon>Viruses</taxon>
    </lineage>
</organism>
<name>A0A8S5RNM7_9VIRU</name>
<dbReference type="EMBL" id="BK059131">
    <property type="protein sequence ID" value="DAE32952.1"/>
    <property type="molecule type" value="Genomic_DNA"/>
</dbReference>
<dbReference type="Gene3D" id="3.40.50.150">
    <property type="entry name" value="Vaccinia Virus protein VP39"/>
    <property type="match status" value="1"/>
</dbReference>
<dbReference type="GO" id="GO:0009007">
    <property type="term" value="F:site-specific DNA-methyltransferase (adenine-specific) activity"/>
    <property type="evidence" value="ECO:0007669"/>
    <property type="project" value="UniProtKB-EC"/>
</dbReference>
<keyword evidence="2" id="KW-0808">Transferase</keyword>
<keyword evidence="3" id="KW-0949">S-adenosyl-L-methionine</keyword>
<dbReference type="InterPro" id="IPR012327">
    <property type="entry name" value="MeTrfase_D12"/>
</dbReference>
<keyword evidence="1 4" id="KW-0489">Methyltransferase</keyword>